<comment type="subcellular location">
    <subcellularLocation>
        <location evidence="1">Membrane</location>
        <topology evidence="1">Multi-pass membrane protein</topology>
    </subcellularLocation>
</comment>
<dbReference type="InterPro" id="IPR036259">
    <property type="entry name" value="MFS_trans_sf"/>
</dbReference>
<feature type="transmembrane region" description="Helical" evidence="6">
    <location>
        <begin position="102"/>
        <end position="120"/>
    </location>
</feature>
<accession>A0A4U5QYU0</accession>
<evidence type="ECO:0008006" key="8">
    <source>
        <dbReference type="Google" id="ProtNLM"/>
    </source>
</evidence>
<evidence type="ECO:0000256" key="2">
    <source>
        <dbReference type="ARBA" id="ARBA00022448"/>
    </source>
</evidence>
<evidence type="ECO:0000256" key="6">
    <source>
        <dbReference type="SAM" id="Phobius"/>
    </source>
</evidence>
<dbReference type="EMBL" id="RCHU01000062">
    <property type="protein sequence ID" value="TKS16420.1"/>
    <property type="molecule type" value="Genomic_DNA"/>
</dbReference>
<name>A0A4U5QYU0_POPAL</name>
<evidence type="ECO:0000256" key="1">
    <source>
        <dbReference type="ARBA" id="ARBA00004141"/>
    </source>
</evidence>
<keyword evidence="2" id="KW-0813">Transport</keyword>
<evidence type="ECO:0000313" key="7">
    <source>
        <dbReference type="EMBL" id="TKS16420.1"/>
    </source>
</evidence>
<dbReference type="InterPro" id="IPR044770">
    <property type="entry name" value="MFS_spinster-like"/>
</dbReference>
<dbReference type="AlphaFoldDB" id="A0A4U5QYU0"/>
<organism evidence="7">
    <name type="scientific">Populus alba</name>
    <name type="common">White poplar</name>
    <dbReference type="NCBI Taxonomy" id="43335"/>
    <lineage>
        <taxon>Eukaryota</taxon>
        <taxon>Viridiplantae</taxon>
        <taxon>Streptophyta</taxon>
        <taxon>Embryophyta</taxon>
        <taxon>Tracheophyta</taxon>
        <taxon>Spermatophyta</taxon>
        <taxon>Magnoliopsida</taxon>
        <taxon>eudicotyledons</taxon>
        <taxon>Gunneridae</taxon>
        <taxon>Pentapetalae</taxon>
        <taxon>rosids</taxon>
        <taxon>fabids</taxon>
        <taxon>Malpighiales</taxon>
        <taxon>Salicaceae</taxon>
        <taxon>Saliceae</taxon>
        <taxon>Populus</taxon>
    </lineage>
</organism>
<dbReference type="SUPFAM" id="SSF103473">
    <property type="entry name" value="MFS general substrate transporter"/>
    <property type="match status" value="1"/>
</dbReference>
<comment type="caution">
    <text evidence="7">The sequence shown here is derived from an EMBL/GenBank/DDBJ whole genome shotgun (WGS) entry which is preliminary data.</text>
</comment>
<gene>
    <name evidence="7" type="ORF">D5086_0000023620</name>
</gene>
<feature type="transmembrane region" description="Helical" evidence="6">
    <location>
        <begin position="75"/>
        <end position="96"/>
    </location>
</feature>
<sequence>MIPSFQIVVARGVTGSVPWSALALAPMWLEPVGLSREKTAVLIALFGIASSFGGLFGGKMGGFVTARHPNFGRTVLAHISSASAIPLAALLLLVLSDAPSTAIMHGIVLVIMGLCMSWNAPATNK</sequence>
<evidence type="ECO:0000256" key="3">
    <source>
        <dbReference type="ARBA" id="ARBA00022692"/>
    </source>
</evidence>
<protein>
    <recommendedName>
        <fullName evidence="8">Major facilitator superfamily (MFS) profile domain-containing protein</fullName>
    </recommendedName>
</protein>
<proteinExistence type="predicted"/>
<evidence type="ECO:0000256" key="4">
    <source>
        <dbReference type="ARBA" id="ARBA00022989"/>
    </source>
</evidence>
<reference evidence="7" key="1">
    <citation type="submission" date="2018-10" db="EMBL/GenBank/DDBJ databases">
        <title>Population genomic analysis revealed the cold adaptation of white poplar.</title>
        <authorList>
            <person name="Liu Y.-J."/>
        </authorList>
    </citation>
    <scope>NUCLEOTIDE SEQUENCE [LARGE SCALE GENOMIC DNA]</scope>
    <source>
        <strain evidence="7">PAL-ZL1</strain>
    </source>
</reference>
<keyword evidence="3 6" id="KW-0812">Transmembrane</keyword>
<keyword evidence="5 6" id="KW-0472">Membrane</keyword>
<feature type="transmembrane region" description="Helical" evidence="6">
    <location>
        <begin position="41"/>
        <end position="63"/>
    </location>
</feature>
<evidence type="ECO:0000256" key="5">
    <source>
        <dbReference type="ARBA" id="ARBA00023136"/>
    </source>
</evidence>
<dbReference type="STRING" id="43335.A0A4U5QYU0"/>
<dbReference type="PANTHER" id="PTHR23505:SF72">
    <property type="entry name" value="MAJOR FACILITATOR SUPERFAMILY (MFS) PROFILE DOMAIN-CONTAINING PROTEIN"/>
    <property type="match status" value="1"/>
</dbReference>
<keyword evidence="4 6" id="KW-1133">Transmembrane helix</keyword>
<feature type="transmembrane region" description="Helical" evidence="6">
    <location>
        <begin position="7"/>
        <end position="29"/>
    </location>
</feature>
<dbReference type="PANTHER" id="PTHR23505">
    <property type="entry name" value="SPINSTER"/>
    <property type="match status" value="1"/>
</dbReference>
<dbReference type="GO" id="GO:0016020">
    <property type="term" value="C:membrane"/>
    <property type="evidence" value="ECO:0007669"/>
    <property type="project" value="UniProtKB-SubCell"/>
</dbReference>